<reference evidence="1 4" key="2">
    <citation type="submission" date="2023-11" db="EMBL/GenBank/DDBJ databases">
        <title>Plant-associative lifestyle of Vibrio porteresiae and its evolutionary dynamics.</title>
        <authorList>
            <person name="Rameshkumar N."/>
            <person name="Kirti K."/>
        </authorList>
    </citation>
    <scope>NUCLEOTIDE SEQUENCE [LARGE SCALE GENOMIC DNA]</scope>
    <source>
        <strain evidence="1 4">MSSRF38</strain>
    </source>
</reference>
<evidence type="ECO:0000313" key="2">
    <source>
        <dbReference type="EMBL" id="SMS03076.1"/>
    </source>
</evidence>
<evidence type="ECO:0000313" key="4">
    <source>
        <dbReference type="Proteomes" id="UP001283366"/>
    </source>
</evidence>
<sequence length="232" mass="25774">MEGKKHLFVGKSGKAQKYTYPRRVVITPTIPKRDRAAHGANLSSQLTLAKVAEEAISEEIDSIELDTPVGVQLSFESFPGIEITFEKLADVRSGIELLSVVQKEDIYVANVLVPLGKFGVLEKKISEYLNPSKDNKSGPKHAVLLNAISTIRNTVIESLWTDNPELFPTSNQEVDWFEIWLPVGDDRVAVINDFKKLCGIHEITVSDSTLEFPERTVLLVRTSLDQLARSAS</sequence>
<dbReference type="Proteomes" id="UP000196125">
    <property type="component" value="Unassembled WGS sequence"/>
</dbReference>
<dbReference type="Proteomes" id="UP001283366">
    <property type="component" value="Unassembled WGS sequence"/>
</dbReference>
<organism evidence="2 3">
    <name type="scientific">Vibrio mangrovi</name>
    <dbReference type="NCBI Taxonomy" id="474394"/>
    <lineage>
        <taxon>Bacteria</taxon>
        <taxon>Pseudomonadati</taxon>
        <taxon>Pseudomonadota</taxon>
        <taxon>Gammaproteobacteria</taxon>
        <taxon>Vibrionales</taxon>
        <taxon>Vibrionaceae</taxon>
        <taxon>Vibrio</taxon>
    </lineage>
</organism>
<dbReference type="EMBL" id="JAWRCO010000002">
    <property type="protein sequence ID" value="MDW6004867.1"/>
    <property type="molecule type" value="Genomic_DNA"/>
</dbReference>
<gene>
    <name evidence="1" type="ORF">SBX37_18575</name>
    <name evidence="2" type="ORF">VIM7927_04441</name>
</gene>
<dbReference type="EMBL" id="FXXI01000019">
    <property type="protein sequence ID" value="SMS03076.1"/>
    <property type="molecule type" value="Genomic_DNA"/>
</dbReference>
<dbReference type="RefSeq" id="WP_200807806.1">
    <property type="nucleotide sequence ID" value="NZ_AP024884.1"/>
</dbReference>
<dbReference type="AlphaFoldDB" id="A0A1Y6IZK6"/>
<reference evidence="2 3" key="1">
    <citation type="submission" date="2017-05" db="EMBL/GenBank/DDBJ databases">
        <authorList>
            <person name="Song R."/>
            <person name="Chenine A.L."/>
            <person name="Ruprecht R.M."/>
        </authorList>
    </citation>
    <scope>NUCLEOTIDE SEQUENCE [LARGE SCALE GENOMIC DNA]</scope>
    <source>
        <strain evidence="2 3">CECT 7927</strain>
    </source>
</reference>
<name>A0A1Y6IZK6_9VIBR</name>
<proteinExistence type="predicted"/>
<evidence type="ECO:0000313" key="1">
    <source>
        <dbReference type="EMBL" id="MDW6004867.1"/>
    </source>
</evidence>
<evidence type="ECO:0000313" key="3">
    <source>
        <dbReference type="Proteomes" id="UP000196125"/>
    </source>
</evidence>
<protein>
    <submittedName>
        <fullName evidence="2">Uncharacterized protein</fullName>
    </submittedName>
</protein>
<accession>A0A1Y6IZK6</accession>
<keyword evidence="4" id="KW-1185">Reference proteome</keyword>